<evidence type="ECO:0000256" key="8">
    <source>
        <dbReference type="SAM" id="MobiDB-lite"/>
    </source>
</evidence>
<comment type="similarity">
    <text evidence="1 7">Belongs to the peroxin-14 family.</text>
</comment>
<sequence>MGDNDGNKPDEQAKAIENQDSVPDNRSEASIENNTEQQTVPDSTTPSPPEDINRAATVEQAKKFLQEDDVRNRSTDEKRAFLKSKGLESHQVQTLLDQTQSQSQLQSQPQPQSRPAVQRVRETPPIITYPEFLTVSPSPPPLITKQRLLTTLYLFGGLSALLYGTNEHLVQPMIASLTTSRISLAETAKDNLQKLVEKLEQVVSDIPSPSSESVAAEESDEDPTEMFHRDIGVQTSFSPTPTRPRSPEPTSLDTQVTMLQRLNTGCSTLLDESKSEEQENSDLTATVRILKEYLEELAYPALTYGYGAYNSGSGDNDDEIGRVKQQIRGVKGVLLSSRSFPGGARSVR</sequence>
<accession>A0ABR4PF62</accession>
<evidence type="ECO:0000256" key="3">
    <source>
        <dbReference type="ARBA" id="ARBA00023140"/>
    </source>
</evidence>
<dbReference type="Gene3D" id="1.10.10.10">
    <property type="entry name" value="Winged helix-like DNA-binding domain superfamily/Winged helix DNA-binding domain"/>
    <property type="match status" value="1"/>
</dbReference>
<evidence type="ECO:0000256" key="1">
    <source>
        <dbReference type="ARBA" id="ARBA00005443"/>
    </source>
</evidence>
<feature type="compositionally biased region" description="Basic and acidic residues" evidence="8">
    <location>
        <begin position="60"/>
        <end position="88"/>
    </location>
</feature>
<dbReference type="EMBL" id="JBFCZG010000005">
    <property type="protein sequence ID" value="KAL3421910.1"/>
    <property type="molecule type" value="Genomic_DNA"/>
</dbReference>
<keyword evidence="7" id="KW-0653">Protein transport</keyword>
<keyword evidence="7" id="KW-0472">Membrane</keyword>
<comment type="function">
    <text evidence="7">Component of the PEX13-PEX14 docking complex, a translocon channel that specifically mediates the import of peroxisomal cargo proteins bound to PEX5 receptor. The PEX13-PEX14 docking complex forms a large import pore which can be opened to a diameter of about 9 nm. Mechanistically, PEX5 receptor along with cargo proteins associates with the PEX14 subunit of the PEX13-PEX14 docking complex in the cytosol, leading to the insertion of the receptor into the organelle membrane with the concomitant translocation of the cargo into the peroxisome matrix.</text>
</comment>
<evidence type="ECO:0000256" key="2">
    <source>
        <dbReference type="ARBA" id="ARBA00023010"/>
    </source>
</evidence>
<feature type="compositionally biased region" description="Polar residues" evidence="8">
    <location>
        <begin position="30"/>
        <end position="45"/>
    </location>
</feature>
<evidence type="ECO:0000256" key="7">
    <source>
        <dbReference type="RuleBase" id="RU367032"/>
    </source>
</evidence>
<name>A0ABR4PF62_9HELO</name>
<organism evidence="10 11">
    <name type="scientific">Phlyctema vagabunda</name>
    <dbReference type="NCBI Taxonomy" id="108571"/>
    <lineage>
        <taxon>Eukaryota</taxon>
        <taxon>Fungi</taxon>
        <taxon>Dikarya</taxon>
        <taxon>Ascomycota</taxon>
        <taxon>Pezizomycotina</taxon>
        <taxon>Leotiomycetes</taxon>
        <taxon>Helotiales</taxon>
        <taxon>Dermateaceae</taxon>
        <taxon>Phlyctema</taxon>
    </lineage>
</organism>
<protein>
    <recommendedName>
        <fullName evidence="4 7">Peroxisomal membrane protein PEX14</fullName>
    </recommendedName>
    <alternativeName>
        <fullName evidence="5 7">Peroxin-14</fullName>
    </alternativeName>
</protein>
<feature type="region of interest" description="Disordered" evidence="8">
    <location>
        <begin position="204"/>
        <end position="254"/>
    </location>
</feature>
<feature type="compositionally biased region" description="Basic and acidic residues" evidence="8">
    <location>
        <begin position="1"/>
        <end position="14"/>
    </location>
</feature>
<keyword evidence="7" id="KW-0813">Transport</keyword>
<proteinExistence type="inferred from homology"/>
<dbReference type="Proteomes" id="UP001629113">
    <property type="component" value="Unassembled WGS sequence"/>
</dbReference>
<keyword evidence="11" id="KW-1185">Reference proteome</keyword>
<dbReference type="InterPro" id="IPR025655">
    <property type="entry name" value="PEX14"/>
</dbReference>
<keyword evidence="3 7" id="KW-0576">Peroxisome</keyword>
<dbReference type="InterPro" id="IPR006785">
    <property type="entry name" value="Pex14_N"/>
</dbReference>
<feature type="domain" description="Peroxisome membrane anchor protein Pex14p N-terminal" evidence="9">
    <location>
        <begin position="54"/>
        <end position="97"/>
    </location>
</feature>
<feature type="region of interest" description="Disordered" evidence="8">
    <location>
        <begin position="1"/>
        <end position="119"/>
    </location>
</feature>
<feature type="compositionally biased region" description="Acidic residues" evidence="8">
    <location>
        <begin position="215"/>
        <end position="224"/>
    </location>
</feature>
<dbReference type="Pfam" id="PF04695">
    <property type="entry name" value="Pex14_N"/>
    <property type="match status" value="1"/>
</dbReference>
<keyword evidence="2" id="KW-0811">Translocation</keyword>
<reference evidence="10 11" key="1">
    <citation type="submission" date="2024-06" db="EMBL/GenBank/DDBJ databases">
        <title>Complete genome of Phlyctema vagabunda strain 19-DSS-EL-015.</title>
        <authorList>
            <person name="Fiorenzani C."/>
        </authorList>
    </citation>
    <scope>NUCLEOTIDE SEQUENCE [LARGE SCALE GENOMIC DNA]</scope>
    <source>
        <strain evidence="10 11">19-DSS-EL-015</strain>
    </source>
</reference>
<gene>
    <name evidence="10" type="ORF">PVAG01_06067</name>
</gene>
<comment type="caution">
    <text evidence="10">The sequence shown here is derived from an EMBL/GenBank/DDBJ whole genome shotgun (WGS) entry which is preliminary data.</text>
</comment>
<evidence type="ECO:0000313" key="11">
    <source>
        <dbReference type="Proteomes" id="UP001629113"/>
    </source>
</evidence>
<evidence type="ECO:0000256" key="5">
    <source>
        <dbReference type="ARBA" id="ARBA00029691"/>
    </source>
</evidence>
<feature type="compositionally biased region" description="Low complexity" evidence="8">
    <location>
        <begin position="91"/>
        <end position="118"/>
    </location>
</feature>
<evidence type="ECO:0000313" key="10">
    <source>
        <dbReference type="EMBL" id="KAL3421910.1"/>
    </source>
</evidence>
<evidence type="ECO:0000256" key="6">
    <source>
        <dbReference type="ARBA" id="ARBA00046271"/>
    </source>
</evidence>
<dbReference type="InterPro" id="IPR036388">
    <property type="entry name" value="WH-like_DNA-bd_sf"/>
</dbReference>
<dbReference type="PANTHER" id="PTHR23058">
    <property type="entry name" value="PEROXISOMAL MEMBRANE PROTEIN PEX14"/>
    <property type="match status" value="1"/>
</dbReference>
<evidence type="ECO:0000256" key="4">
    <source>
        <dbReference type="ARBA" id="ARBA00029502"/>
    </source>
</evidence>
<comment type="subcellular location">
    <subcellularLocation>
        <location evidence="6 7">Peroxisome membrane</location>
    </subcellularLocation>
</comment>
<evidence type="ECO:0000259" key="9">
    <source>
        <dbReference type="Pfam" id="PF04695"/>
    </source>
</evidence>
<dbReference type="PANTHER" id="PTHR23058:SF5">
    <property type="entry name" value="PEROXISOMAL MEMBRANE PROTEIN PEX14"/>
    <property type="match status" value="1"/>
</dbReference>